<keyword evidence="6 7" id="KW-0418">Kinase</keyword>
<protein>
    <recommendedName>
        <fullName evidence="2 6">Adenylyl-sulfate kinase</fullName>
        <ecNumber evidence="2 6">2.7.1.25</ecNumber>
    </recommendedName>
    <alternativeName>
        <fullName evidence="6">APS kinase</fullName>
    </alternativeName>
    <alternativeName>
        <fullName evidence="6">ATP adenosine-5'-phosphosulfate 3'-phosphotransferase</fullName>
    </alternativeName>
    <alternativeName>
        <fullName evidence="6">Adenosine-5'-phosphosulfate kinase</fullName>
    </alternativeName>
</protein>
<evidence type="ECO:0000256" key="3">
    <source>
        <dbReference type="ARBA" id="ARBA00022679"/>
    </source>
</evidence>
<dbReference type="InterPro" id="IPR027417">
    <property type="entry name" value="P-loop_NTPase"/>
</dbReference>
<evidence type="ECO:0000313" key="10">
    <source>
        <dbReference type="Proteomes" id="UP001629230"/>
    </source>
</evidence>
<feature type="active site" description="Phosphoserine intermediate" evidence="6">
    <location>
        <position position="87"/>
    </location>
</feature>
<evidence type="ECO:0000256" key="7">
    <source>
        <dbReference type="RuleBase" id="RU004347"/>
    </source>
</evidence>
<comment type="pathway">
    <text evidence="6 7">Sulfur metabolism; hydrogen sulfide biosynthesis; sulfite from sulfate: step 2/3.</text>
</comment>
<dbReference type="CDD" id="cd02027">
    <property type="entry name" value="APSK"/>
    <property type="match status" value="1"/>
</dbReference>
<reference evidence="9 10" key="1">
    <citation type="journal article" date="2024" name="Chem. Sci.">
        <title>Discovery of megapolipeptins by genome mining of a Burkholderiales bacteria collection.</title>
        <authorList>
            <person name="Paulo B.S."/>
            <person name="Recchia M.J.J."/>
            <person name="Lee S."/>
            <person name="Fergusson C.H."/>
            <person name="Romanowski S.B."/>
            <person name="Hernandez A."/>
            <person name="Krull N."/>
            <person name="Liu D.Y."/>
            <person name="Cavanagh H."/>
            <person name="Bos A."/>
            <person name="Gray C.A."/>
            <person name="Murphy B.T."/>
            <person name="Linington R.G."/>
            <person name="Eustaquio A.S."/>
        </authorList>
    </citation>
    <scope>NUCLEOTIDE SEQUENCE [LARGE SCALE GENOMIC DNA]</scope>
    <source>
        <strain evidence="9 10">RL17-350-BIC-A</strain>
    </source>
</reference>
<dbReference type="EMBL" id="JAQQEZ010000002">
    <property type="protein sequence ID" value="MFM0000137.1"/>
    <property type="molecule type" value="Genomic_DNA"/>
</dbReference>
<feature type="binding site" evidence="6">
    <location>
        <begin position="13"/>
        <end position="20"/>
    </location>
    <ligand>
        <name>ATP</name>
        <dbReference type="ChEBI" id="CHEBI:30616"/>
    </ligand>
</feature>
<gene>
    <name evidence="6 9" type="primary">cysC</name>
    <name evidence="9" type="ORF">PQR57_03795</name>
</gene>
<proteinExistence type="inferred from homology"/>
<keyword evidence="6" id="KW-0597">Phosphoprotein</keyword>
<evidence type="ECO:0000256" key="4">
    <source>
        <dbReference type="ARBA" id="ARBA00022741"/>
    </source>
</evidence>
<comment type="function">
    <text evidence="6 7">Catalyzes the synthesis of activated sulfate.</text>
</comment>
<dbReference type="Pfam" id="PF01583">
    <property type="entry name" value="APS_kinase"/>
    <property type="match status" value="1"/>
</dbReference>
<keyword evidence="3 6" id="KW-0808">Transferase</keyword>
<accession>A0ABW9AL75</accession>
<dbReference type="EC" id="2.7.1.25" evidence="2 6"/>
<dbReference type="Proteomes" id="UP001629230">
    <property type="component" value="Unassembled WGS sequence"/>
</dbReference>
<name>A0ABW9AL75_9BURK</name>
<dbReference type="NCBIfam" id="TIGR00455">
    <property type="entry name" value="apsK"/>
    <property type="match status" value="1"/>
</dbReference>
<dbReference type="NCBIfam" id="NF003013">
    <property type="entry name" value="PRK03846.1"/>
    <property type="match status" value="1"/>
</dbReference>
<sequence length="184" mass="19858">MSASRGAVIWMTGLSGAGKSTLANALHQRLRKAGHAAIVLDGDVLRRGLNADLGFTPEDRTENLRRVAHVAALFMQQGYVVIAAVISPEHRHRRSAREIVGDGFVEVFVNAPLKVCEARDAKGLYARARRGEIPHFTGISGPFEAPLASDVEIESDRMPVDESVDRLLAHLVATGRLSGQRASS</sequence>
<dbReference type="PANTHER" id="PTHR42700:SF1">
    <property type="entry name" value="SULFATE ADENYLYLTRANSFERASE"/>
    <property type="match status" value="1"/>
</dbReference>
<dbReference type="InterPro" id="IPR059117">
    <property type="entry name" value="APS_kinase_dom"/>
</dbReference>
<dbReference type="InterPro" id="IPR002891">
    <property type="entry name" value="APS"/>
</dbReference>
<comment type="catalytic activity">
    <reaction evidence="1 6 7">
        <text>adenosine 5'-phosphosulfate + ATP = 3'-phosphoadenylyl sulfate + ADP + H(+)</text>
        <dbReference type="Rhea" id="RHEA:24152"/>
        <dbReference type="ChEBI" id="CHEBI:15378"/>
        <dbReference type="ChEBI" id="CHEBI:30616"/>
        <dbReference type="ChEBI" id="CHEBI:58243"/>
        <dbReference type="ChEBI" id="CHEBI:58339"/>
        <dbReference type="ChEBI" id="CHEBI:456216"/>
        <dbReference type="EC" id="2.7.1.25"/>
    </reaction>
</comment>
<dbReference type="GO" id="GO:0004020">
    <property type="term" value="F:adenylylsulfate kinase activity"/>
    <property type="evidence" value="ECO:0007669"/>
    <property type="project" value="UniProtKB-EC"/>
</dbReference>
<dbReference type="SUPFAM" id="SSF52540">
    <property type="entry name" value="P-loop containing nucleoside triphosphate hydrolases"/>
    <property type="match status" value="1"/>
</dbReference>
<evidence type="ECO:0000313" key="9">
    <source>
        <dbReference type="EMBL" id="MFM0000137.1"/>
    </source>
</evidence>
<evidence type="ECO:0000256" key="2">
    <source>
        <dbReference type="ARBA" id="ARBA00012121"/>
    </source>
</evidence>
<evidence type="ECO:0000256" key="5">
    <source>
        <dbReference type="ARBA" id="ARBA00022840"/>
    </source>
</evidence>
<keyword evidence="10" id="KW-1185">Reference proteome</keyword>
<keyword evidence="5 6" id="KW-0067">ATP-binding</keyword>
<evidence type="ECO:0000259" key="8">
    <source>
        <dbReference type="Pfam" id="PF01583"/>
    </source>
</evidence>
<comment type="similarity">
    <text evidence="6 7">Belongs to the APS kinase family.</text>
</comment>
<evidence type="ECO:0000256" key="1">
    <source>
        <dbReference type="ARBA" id="ARBA00001823"/>
    </source>
</evidence>
<dbReference type="RefSeq" id="WP_408175623.1">
    <property type="nucleotide sequence ID" value="NZ_JAQQEZ010000002.1"/>
</dbReference>
<feature type="domain" description="APS kinase" evidence="8">
    <location>
        <begin position="5"/>
        <end position="153"/>
    </location>
</feature>
<dbReference type="PANTHER" id="PTHR42700">
    <property type="entry name" value="SULFATE ADENYLYLTRANSFERASE"/>
    <property type="match status" value="1"/>
</dbReference>
<dbReference type="Gene3D" id="3.40.50.300">
    <property type="entry name" value="P-loop containing nucleotide triphosphate hydrolases"/>
    <property type="match status" value="1"/>
</dbReference>
<dbReference type="HAMAP" id="MF_00065">
    <property type="entry name" value="Adenylyl_sulf_kinase"/>
    <property type="match status" value="1"/>
</dbReference>
<dbReference type="InterPro" id="IPR050512">
    <property type="entry name" value="Sulf_AdTrans/APS_kinase"/>
</dbReference>
<keyword evidence="4 6" id="KW-0547">Nucleotide-binding</keyword>
<evidence type="ECO:0000256" key="6">
    <source>
        <dbReference type="HAMAP-Rule" id="MF_00065"/>
    </source>
</evidence>
<organism evidence="9 10">
    <name type="scientific">Paraburkholderia dipogonis</name>
    <dbReference type="NCBI Taxonomy" id="1211383"/>
    <lineage>
        <taxon>Bacteria</taxon>
        <taxon>Pseudomonadati</taxon>
        <taxon>Pseudomonadota</taxon>
        <taxon>Betaproteobacteria</taxon>
        <taxon>Burkholderiales</taxon>
        <taxon>Burkholderiaceae</taxon>
        <taxon>Paraburkholderia</taxon>
    </lineage>
</organism>
<comment type="caution">
    <text evidence="9">The sequence shown here is derived from an EMBL/GenBank/DDBJ whole genome shotgun (WGS) entry which is preliminary data.</text>
</comment>